<protein>
    <recommendedName>
        <fullName evidence="3">Reverse transcriptase domain-containing protein</fullName>
    </recommendedName>
</protein>
<gene>
    <name evidence="1" type="ORF">EVAR_19239_1</name>
</gene>
<reference evidence="1 2" key="1">
    <citation type="journal article" date="2019" name="Commun. Biol.">
        <title>The bagworm genome reveals a unique fibroin gene that provides high tensile strength.</title>
        <authorList>
            <person name="Kono N."/>
            <person name="Nakamura H."/>
            <person name="Ohtoshi R."/>
            <person name="Tomita M."/>
            <person name="Numata K."/>
            <person name="Arakawa K."/>
        </authorList>
    </citation>
    <scope>NUCLEOTIDE SEQUENCE [LARGE SCALE GENOMIC DNA]</scope>
</reference>
<name>A0A4C1VEX8_EUMVA</name>
<dbReference type="AlphaFoldDB" id="A0A4C1VEX8"/>
<dbReference type="EMBL" id="BGZK01000328">
    <property type="protein sequence ID" value="GBP37110.1"/>
    <property type="molecule type" value="Genomic_DNA"/>
</dbReference>
<accession>A0A4C1VEX8</accession>
<organism evidence="1 2">
    <name type="scientific">Eumeta variegata</name>
    <name type="common">Bagworm moth</name>
    <name type="synonym">Eumeta japonica</name>
    <dbReference type="NCBI Taxonomy" id="151549"/>
    <lineage>
        <taxon>Eukaryota</taxon>
        <taxon>Metazoa</taxon>
        <taxon>Ecdysozoa</taxon>
        <taxon>Arthropoda</taxon>
        <taxon>Hexapoda</taxon>
        <taxon>Insecta</taxon>
        <taxon>Pterygota</taxon>
        <taxon>Neoptera</taxon>
        <taxon>Endopterygota</taxon>
        <taxon>Lepidoptera</taxon>
        <taxon>Glossata</taxon>
        <taxon>Ditrysia</taxon>
        <taxon>Tineoidea</taxon>
        <taxon>Psychidae</taxon>
        <taxon>Oiketicinae</taxon>
        <taxon>Eumeta</taxon>
    </lineage>
</organism>
<evidence type="ECO:0008006" key="3">
    <source>
        <dbReference type="Google" id="ProtNLM"/>
    </source>
</evidence>
<proteinExistence type="predicted"/>
<comment type="caution">
    <text evidence="1">The sequence shown here is derived from an EMBL/GenBank/DDBJ whole genome shotgun (WGS) entry which is preliminary data.</text>
</comment>
<keyword evidence="2" id="KW-1185">Reference proteome</keyword>
<evidence type="ECO:0000313" key="1">
    <source>
        <dbReference type="EMBL" id="GBP37110.1"/>
    </source>
</evidence>
<sequence length="261" mass="29689">MGVGRRSGPRSPSSARVHNTAQARWSEFGTVMDAILSERPLKSVGSCDQLYEFVRTYLLFVVSLDMKDAFDKVWWPALKTQLLAYKCSINLNGMVRGYLRDREVFADDVVLMFSGLSGSSVEEDAHLYCWGVKNRLSFSDHGDVESEFGDREDHIHCRDRANNTARFVSLGTSDREARHVEDVRRCPVVREAAWWYKVKRGKEMEDIFVDRELGKPLYSGELPHPAHVAEIGFESVEELDSQILNRLAVVGPHIYTDAQCE</sequence>
<dbReference type="OrthoDB" id="411823at2759"/>
<dbReference type="Proteomes" id="UP000299102">
    <property type="component" value="Unassembled WGS sequence"/>
</dbReference>
<evidence type="ECO:0000313" key="2">
    <source>
        <dbReference type="Proteomes" id="UP000299102"/>
    </source>
</evidence>